<dbReference type="GO" id="GO:0034080">
    <property type="term" value="P:CENP-A containing chromatin assembly"/>
    <property type="evidence" value="ECO:0007669"/>
    <property type="project" value="TreeGrafter"/>
</dbReference>
<evidence type="ECO:0000256" key="3">
    <source>
        <dbReference type="ARBA" id="ARBA00005470"/>
    </source>
</evidence>
<evidence type="ECO:0000256" key="2">
    <source>
        <dbReference type="ARBA" id="ARBA00004584"/>
    </source>
</evidence>
<dbReference type="Proteomes" id="UP000502823">
    <property type="component" value="Unassembled WGS sequence"/>
</dbReference>
<dbReference type="EMBL" id="BLKM01003054">
    <property type="protein sequence ID" value="GFG41066.1"/>
    <property type="molecule type" value="Genomic_DNA"/>
</dbReference>
<dbReference type="InParanoid" id="A0A6L2Q8V5"/>
<sequence>MSTKEMAVRYFKNLKGKKTINRVEFTTCLNELKNEAHNGFTEKEVEILIDALVSIKNLACVRFQGLLECIVPHKIVPSEATLTLLQWVFTYFRTAPVGSVKSALEWIIGLIEFGLTDEVSVHAFYHHFYLLLEIEKLAVPACKLVHLLTIPSDVSRWRVKRVLKIEQKLGKRNHTTCLLCLFKSYKPECVPEKIPAVNLQVAFKGASKMNPFFQQARLRLGAGNVDQVHAEMVKWNIDQGVKRTRTKTKVDAIPSLDYVHFGSELYREKKMHSLQEFKTLKSLSVHQSNLDIPCNSLSLLQNIAGIHVLAFGDRSLQSRFSFNLYYTLRRAFFEQDKDFSYEEKENLLKQTVALEEYMQQGIPVVSRFLAEYLPIWDGEDFQETIFRLVQWITFSSYLELRDLILYHIRNLFMTSGTEVKCSIVAMFNRFVQNLISVSLFRKHKKVSGLFLDISDNWNKIETLQDIIRFVMDLCVSGLIVEQGDYLLLHETLRFFEMATHLEEENKLPIWTLMPPAVVYSGLFSRNACFLARVCDLLLKYDTSRYPSLRELGLGAKFKEEVICQQLYVADFMNSLWNQHCFDEKERGYIFRGMPESHIKSLFFYTIPNEALALKNHFALMPYIFLMQKDCRALQGVKFDQDDMMVICSNYFPEIYNLITHESE</sequence>
<evidence type="ECO:0000256" key="4">
    <source>
        <dbReference type="ARBA" id="ARBA00022454"/>
    </source>
</evidence>
<dbReference type="AlphaFoldDB" id="A0A6L2Q8V5"/>
<evidence type="ECO:0008006" key="9">
    <source>
        <dbReference type="Google" id="ProtNLM"/>
    </source>
</evidence>
<dbReference type="GO" id="GO:0000939">
    <property type="term" value="C:inner kinetochore"/>
    <property type="evidence" value="ECO:0007669"/>
    <property type="project" value="TreeGrafter"/>
</dbReference>
<dbReference type="PANTHER" id="PTHR48208:SF2">
    <property type="entry name" value="CENTROMERE PROTEIN I"/>
    <property type="match status" value="1"/>
</dbReference>
<dbReference type="PANTHER" id="PTHR48208">
    <property type="entry name" value="CENTROMERE PROTEIN I"/>
    <property type="match status" value="1"/>
</dbReference>
<protein>
    <recommendedName>
        <fullName evidence="9">Centromere protein I</fullName>
    </recommendedName>
</protein>
<keyword evidence="5" id="KW-0539">Nucleus</keyword>
<gene>
    <name evidence="7" type="ORF">Cfor_04542</name>
</gene>
<comment type="similarity">
    <text evidence="3">Belongs to the CENP-I/CTF3 family.</text>
</comment>
<proteinExistence type="inferred from homology"/>
<keyword evidence="8" id="KW-1185">Reference proteome</keyword>
<comment type="subcellular location">
    <subcellularLocation>
        <location evidence="2">Chromosome</location>
        <location evidence="2">Centromere</location>
    </subcellularLocation>
    <subcellularLocation>
        <location evidence="1">Nucleus</location>
    </subcellularLocation>
</comment>
<accession>A0A6L2Q8V5</accession>
<dbReference type="OrthoDB" id="6347512at2759"/>
<keyword evidence="6" id="KW-0137">Centromere</keyword>
<dbReference type="GO" id="GO:0000070">
    <property type="term" value="P:mitotic sister chromatid segregation"/>
    <property type="evidence" value="ECO:0007669"/>
    <property type="project" value="TreeGrafter"/>
</dbReference>
<comment type="caution">
    <text evidence="7">The sequence shown here is derived from an EMBL/GenBank/DDBJ whole genome shotgun (WGS) entry which is preliminary data.</text>
</comment>
<evidence type="ECO:0000256" key="1">
    <source>
        <dbReference type="ARBA" id="ARBA00004123"/>
    </source>
</evidence>
<keyword evidence="4" id="KW-0158">Chromosome</keyword>
<dbReference type="GO" id="GO:0005634">
    <property type="term" value="C:nucleus"/>
    <property type="evidence" value="ECO:0007669"/>
    <property type="project" value="UniProtKB-SubCell"/>
</dbReference>
<dbReference type="InterPro" id="IPR012485">
    <property type="entry name" value="CENP-I"/>
</dbReference>
<evidence type="ECO:0000256" key="5">
    <source>
        <dbReference type="ARBA" id="ARBA00023242"/>
    </source>
</evidence>
<evidence type="ECO:0000313" key="8">
    <source>
        <dbReference type="Proteomes" id="UP000502823"/>
    </source>
</evidence>
<organism evidence="7 8">
    <name type="scientific">Coptotermes formosanus</name>
    <name type="common">Formosan subterranean termite</name>
    <dbReference type="NCBI Taxonomy" id="36987"/>
    <lineage>
        <taxon>Eukaryota</taxon>
        <taxon>Metazoa</taxon>
        <taxon>Ecdysozoa</taxon>
        <taxon>Arthropoda</taxon>
        <taxon>Hexapoda</taxon>
        <taxon>Insecta</taxon>
        <taxon>Pterygota</taxon>
        <taxon>Neoptera</taxon>
        <taxon>Polyneoptera</taxon>
        <taxon>Dictyoptera</taxon>
        <taxon>Blattodea</taxon>
        <taxon>Blattoidea</taxon>
        <taxon>Termitoidae</taxon>
        <taxon>Rhinotermitidae</taxon>
        <taxon>Coptotermes</taxon>
    </lineage>
</organism>
<reference evidence="8" key="1">
    <citation type="submission" date="2020-01" db="EMBL/GenBank/DDBJ databases">
        <title>Draft genome sequence of the Termite Coptotermes fromosanus.</title>
        <authorList>
            <person name="Itakura S."/>
            <person name="Yosikawa Y."/>
            <person name="Umezawa K."/>
        </authorList>
    </citation>
    <scope>NUCLEOTIDE SEQUENCE [LARGE SCALE GENOMIC DNA]</scope>
</reference>
<evidence type="ECO:0000313" key="7">
    <source>
        <dbReference type="EMBL" id="GFG41066.1"/>
    </source>
</evidence>
<name>A0A6L2Q8V5_COPFO</name>
<evidence type="ECO:0000256" key="6">
    <source>
        <dbReference type="ARBA" id="ARBA00023328"/>
    </source>
</evidence>
<dbReference type="Pfam" id="PF07778">
    <property type="entry name" value="CENP-I"/>
    <property type="match status" value="1"/>
</dbReference>